<name>A0ABQ1H4C7_9GAMM</name>
<dbReference type="Proteomes" id="UP000627464">
    <property type="component" value="Unassembled WGS sequence"/>
</dbReference>
<keyword evidence="2" id="KW-1185">Reference proteome</keyword>
<dbReference type="EMBL" id="BMFZ01000012">
    <property type="protein sequence ID" value="GGA58297.1"/>
    <property type="molecule type" value="Genomic_DNA"/>
</dbReference>
<protein>
    <recommendedName>
        <fullName evidence="3">Phosphoribosyltransferase</fullName>
    </recommendedName>
</protein>
<evidence type="ECO:0008006" key="3">
    <source>
        <dbReference type="Google" id="ProtNLM"/>
    </source>
</evidence>
<reference evidence="2" key="1">
    <citation type="journal article" date="2019" name="Int. J. Syst. Evol. Microbiol.">
        <title>The Global Catalogue of Microorganisms (GCM) 10K type strain sequencing project: providing services to taxonomists for standard genome sequencing and annotation.</title>
        <authorList>
            <consortium name="The Broad Institute Genomics Platform"/>
            <consortium name="The Broad Institute Genome Sequencing Center for Infectious Disease"/>
            <person name="Wu L."/>
            <person name="Ma J."/>
        </authorList>
    </citation>
    <scope>NUCLEOTIDE SEQUENCE [LARGE SCALE GENOMIC DNA]</scope>
    <source>
        <strain evidence="2">CGMCC 1.12806</strain>
    </source>
</reference>
<comment type="caution">
    <text evidence="1">The sequence shown here is derived from an EMBL/GenBank/DDBJ whole genome shotgun (WGS) entry which is preliminary data.</text>
</comment>
<proteinExistence type="predicted"/>
<gene>
    <name evidence="1" type="ORF">GCM10011328_37230</name>
</gene>
<accession>A0ABQ1H4C7</accession>
<sequence>MRLTMIDELTRNQHHHLADDDCCYFFGEYTARQGYGFSETNNLIHNFKKGIDRKGRAEYQYKESAIRRAAQLINTISNTDVLSFVPIPPSKCPADPLYDNRLVDVLRICQQNKADFDFRELITQRLSMVASHAADNRPNPEQIAQNYIFNHAAANGIRNSIVIFDDVLTAGSHFKAMKTTIRQHLPNNVIIGVFIARTEREAEWIDDFDMGD</sequence>
<organism evidence="1 2">
    <name type="scientific">Hafnia psychrotolerans</name>
    <dbReference type="NCBI Taxonomy" id="1477018"/>
    <lineage>
        <taxon>Bacteria</taxon>
        <taxon>Pseudomonadati</taxon>
        <taxon>Pseudomonadota</taxon>
        <taxon>Gammaproteobacteria</taxon>
        <taxon>Enterobacterales</taxon>
        <taxon>Hafniaceae</taxon>
        <taxon>Hafnia</taxon>
    </lineage>
</organism>
<evidence type="ECO:0000313" key="1">
    <source>
        <dbReference type="EMBL" id="GGA58297.1"/>
    </source>
</evidence>
<evidence type="ECO:0000313" key="2">
    <source>
        <dbReference type="Proteomes" id="UP000627464"/>
    </source>
</evidence>